<dbReference type="PANTHER" id="PTHR33164:SF99">
    <property type="entry name" value="MARR FAMILY REGULATORY PROTEIN"/>
    <property type="match status" value="1"/>
</dbReference>
<dbReference type="InterPro" id="IPR036390">
    <property type="entry name" value="WH_DNA-bd_sf"/>
</dbReference>
<dbReference type="InterPro" id="IPR039422">
    <property type="entry name" value="MarR/SlyA-like"/>
</dbReference>
<comment type="caution">
    <text evidence="2">The sequence shown here is derived from an EMBL/GenBank/DDBJ whole genome shotgun (WGS) entry which is preliminary data.</text>
</comment>
<protein>
    <submittedName>
        <fullName evidence="2">MarR family transcriptional regulator</fullName>
    </submittedName>
</protein>
<keyword evidence="3" id="KW-1185">Reference proteome</keyword>
<dbReference type="PANTHER" id="PTHR33164">
    <property type="entry name" value="TRANSCRIPTIONAL REGULATOR, MARR FAMILY"/>
    <property type="match status" value="1"/>
</dbReference>
<reference evidence="2 3" key="1">
    <citation type="submission" date="2021-01" db="EMBL/GenBank/DDBJ databases">
        <title>Whole genome shotgun sequence of Verrucosispora andamanensis NBRC 109075.</title>
        <authorList>
            <person name="Komaki H."/>
            <person name="Tamura T."/>
        </authorList>
    </citation>
    <scope>NUCLEOTIDE SEQUENCE [LARGE SCALE GENOMIC DNA]</scope>
    <source>
        <strain evidence="2 3">NBRC 109075</strain>
    </source>
</reference>
<evidence type="ECO:0000313" key="3">
    <source>
        <dbReference type="Proteomes" id="UP000647017"/>
    </source>
</evidence>
<feature type="domain" description="HTH marR-type" evidence="1">
    <location>
        <begin position="2"/>
        <end position="146"/>
    </location>
</feature>
<name>A0ABQ4I218_9ACTN</name>
<accession>A0ABQ4I218</accession>
<evidence type="ECO:0000313" key="2">
    <source>
        <dbReference type="EMBL" id="GIJ11968.1"/>
    </source>
</evidence>
<dbReference type="Gene3D" id="1.10.10.10">
    <property type="entry name" value="Winged helix-like DNA-binding domain superfamily/Winged helix DNA-binding domain"/>
    <property type="match status" value="1"/>
</dbReference>
<evidence type="ECO:0000259" key="1">
    <source>
        <dbReference type="PROSITE" id="PS50995"/>
    </source>
</evidence>
<dbReference type="SMART" id="SM00347">
    <property type="entry name" value="HTH_MARR"/>
    <property type="match status" value="1"/>
</dbReference>
<dbReference type="Proteomes" id="UP000647017">
    <property type="component" value="Unassembled WGS sequence"/>
</dbReference>
<dbReference type="InterPro" id="IPR036388">
    <property type="entry name" value="WH-like_DNA-bd_sf"/>
</dbReference>
<dbReference type="InterPro" id="IPR000835">
    <property type="entry name" value="HTH_MarR-typ"/>
</dbReference>
<dbReference type="RefSeq" id="WP_204012831.1">
    <property type="nucleotide sequence ID" value="NZ_BOOZ01000040.1"/>
</dbReference>
<dbReference type="Pfam" id="PF12802">
    <property type="entry name" value="MarR_2"/>
    <property type="match status" value="1"/>
</dbReference>
<sequence>MQEEPWQLAWTTYRALRLTLDAKVAHDLEAETGLSMADFEVLAETDGVLRDPAEHCVRVNALAVRMRWSTSRLSRQLGRMQQRGLITREACELDGRGDDVVLTKAGRRAIDKAMQVHAALVRTRFADLLSDDQVATFANLCGLLLDRSAASGDARHRTARKGVAPGQRSSP</sequence>
<dbReference type="PROSITE" id="PS50995">
    <property type="entry name" value="HTH_MARR_2"/>
    <property type="match status" value="1"/>
</dbReference>
<dbReference type="SUPFAM" id="SSF46785">
    <property type="entry name" value="Winged helix' DNA-binding domain"/>
    <property type="match status" value="1"/>
</dbReference>
<dbReference type="EMBL" id="BOOZ01000040">
    <property type="protein sequence ID" value="GIJ11968.1"/>
    <property type="molecule type" value="Genomic_DNA"/>
</dbReference>
<organism evidence="2 3">
    <name type="scientific">Micromonospora andamanensis</name>
    <dbReference type="NCBI Taxonomy" id="1287068"/>
    <lineage>
        <taxon>Bacteria</taxon>
        <taxon>Bacillati</taxon>
        <taxon>Actinomycetota</taxon>
        <taxon>Actinomycetes</taxon>
        <taxon>Micromonosporales</taxon>
        <taxon>Micromonosporaceae</taxon>
        <taxon>Micromonospora</taxon>
    </lineage>
</organism>
<gene>
    <name evidence="2" type="ORF">Van01_51820</name>
</gene>
<proteinExistence type="predicted"/>